<reference evidence="7 8" key="1">
    <citation type="journal article" date="2015" name="Sci. Rep.">
        <title>Chromosome-level genome map provides insights into diverse defense mechanisms in the medicinal fungus Ganoderma sinense.</title>
        <authorList>
            <person name="Zhu Y."/>
            <person name="Xu J."/>
            <person name="Sun C."/>
            <person name="Zhou S."/>
            <person name="Xu H."/>
            <person name="Nelson D.R."/>
            <person name="Qian J."/>
            <person name="Song J."/>
            <person name="Luo H."/>
            <person name="Xiang L."/>
            <person name="Li Y."/>
            <person name="Xu Z."/>
            <person name="Ji A."/>
            <person name="Wang L."/>
            <person name="Lu S."/>
            <person name="Hayward A."/>
            <person name="Sun W."/>
            <person name="Li X."/>
            <person name="Schwartz D.C."/>
            <person name="Wang Y."/>
            <person name="Chen S."/>
        </authorList>
    </citation>
    <scope>NUCLEOTIDE SEQUENCE [LARGE SCALE GENOMIC DNA]</scope>
    <source>
        <strain evidence="7 8">ZZ0214-1</strain>
    </source>
</reference>
<evidence type="ECO:0000256" key="3">
    <source>
        <dbReference type="ARBA" id="ARBA00022723"/>
    </source>
</evidence>
<dbReference type="EC" id="4.2.3.-" evidence="6"/>
<keyword evidence="8" id="KW-1185">Reference proteome</keyword>
<comment type="similarity">
    <text evidence="2 6">Belongs to the terpene synthase family.</text>
</comment>
<keyword evidence="3 6" id="KW-0479">Metal-binding</keyword>
<dbReference type="EMBL" id="AYKW01000068">
    <property type="protein sequence ID" value="PIL23378.1"/>
    <property type="molecule type" value="Genomic_DNA"/>
</dbReference>
<dbReference type="GO" id="GO:0008299">
    <property type="term" value="P:isoprenoid biosynthetic process"/>
    <property type="evidence" value="ECO:0007669"/>
    <property type="project" value="UniProtKB-ARBA"/>
</dbReference>
<dbReference type="InterPro" id="IPR034686">
    <property type="entry name" value="Terpene_cyclase-like_2"/>
</dbReference>
<dbReference type="SUPFAM" id="SSF48576">
    <property type="entry name" value="Terpenoid synthases"/>
    <property type="match status" value="1"/>
</dbReference>
<organism evidence="7 8">
    <name type="scientific">Ganoderma sinense ZZ0214-1</name>
    <dbReference type="NCBI Taxonomy" id="1077348"/>
    <lineage>
        <taxon>Eukaryota</taxon>
        <taxon>Fungi</taxon>
        <taxon>Dikarya</taxon>
        <taxon>Basidiomycota</taxon>
        <taxon>Agaricomycotina</taxon>
        <taxon>Agaricomycetes</taxon>
        <taxon>Polyporales</taxon>
        <taxon>Polyporaceae</taxon>
        <taxon>Ganoderma</taxon>
    </lineage>
</organism>
<evidence type="ECO:0000256" key="1">
    <source>
        <dbReference type="ARBA" id="ARBA00001946"/>
    </source>
</evidence>
<dbReference type="InterPro" id="IPR008949">
    <property type="entry name" value="Isoprenoid_synthase_dom_sf"/>
</dbReference>
<sequence>MAACFMPAAFRPDDLIFPDLITPCPYPLRVNPQCQLASAESKEWLLRGCRLKKKKRAAFHGLKGGLLTAMCYPLAEYDELRVCCDWINYLFHLDNICDEMDDRTTVSTASEIIGALRDPHNFQASSAVGRLTQSFWGRMIATASPGAQRRFIETFELFFHAVTQQAKDRASGNIPDLESYIAMRRDTSGCKPCWALIEYANNLDLPDFVMEHPIVLALGEAANDLVTDIFSYNVEQSNGDTHNMIVVVQYQERLELQEAVDYVGDLCFGCIDRFEALRDALPSWGPEIDEQLQVYIEGLGDWMIGNLVWSFETERYFGKEGRQVRHDLSVRLLPLLK</sequence>
<proteinExistence type="inferred from homology"/>
<keyword evidence="5 6" id="KW-0456">Lyase</keyword>
<evidence type="ECO:0000313" key="8">
    <source>
        <dbReference type="Proteomes" id="UP000230002"/>
    </source>
</evidence>
<protein>
    <recommendedName>
        <fullName evidence="6">Terpene synthase</fullName>
        <ecNumber evidence="6">4.2.3.-</ecNumber>
    </recommendedName>
</protein>
<dbReference type="GO" id="GO:0046872">
    <property type="term" value="F:metal ion binding"/>
    <property type="evidence" value="ECO:0007669"/>
    <property type="project" value="UniProtKB-KW"/>
</dbReference>
<evidence type="ECO:0000256" key="2">
    <source>
        <dbReference type="ARBA" id="ARBA00006333"/>
    </source>
</evidence>
<dbReference type="Pfam" id="PF19086">
    <property type="entry name" value="Terpene_syn_C_2"/>
    <property type="match status" value="1"/>
</dbReference>
<evidence type="ECO:0000313" key="7">
    <source>
        <dbReference type="EMBL" id="PIL23378.1"/>
    </source>
</evidence>
<evidence type="ECO:0000256" key="6">
    <source>
        <dbReference type="RuleBase" id="RU366034"/>
    </source>
</evidence>
<dbReference type="Gene3D" id="1.10.600.10">
    <property type="entry name" value="Farnesyl Diphosphate Synthase"/>
    <property type="match status" value="1"/>
</dbReference>
<comment type="cofactor">
    <cofactor evidence="1 6">
        <name>Mg(2+)</name>
        <dbReference type="ChEBI" id="CHEBI:18420"/>
    </cofactor>
</comment>
<dbReference type="Proteomes" id="UP000230002">
    <property type="component" value="Unassembled WGS sequence"/>
</dbReference>
<dbReference type="PANTHER" id="PTHR35201:SF4">
    <property type="entry name" value="BETA-PINACENE SYNTHASE-RELATED"/>
    <property type="match status" value="1"/>
</dbReference>
<dbReference type="SMR" id="A0A2G8RPV9"/>
<keyword evidence="4 6" id="KW-0460">Magnesium</keyword>
<dbReference type="AlphaFoldDB" id="A0A2G8RPV9"/>
<evidence type="ECO:0000256" key="4">
    <source>
        <dbReference type="ARBA" id="ARBA00022842"/>
    </source>
</evidence>
<dbReference type="OrthoDB" id="2861623at2759"/>
<name>A0A2G8RPV9_9APHY</name>
<evidence type="ECO:0000256" key="5">
    <source>
        <dbReference type="ARBA" id="ARBA00023239"/>
    </source>
</evidence>
<gene>
    <name evidence="7" type="ORF">GSI_14689</name>
</gene>
<comment type="caution">
    <text evidence="7">The sequence shown here is derived from an EMBL/GenBank/DDBJ whole genome shotgun (WGS) entry which is preliminary data.</text>
</comment>
<accession>A0A2G8RPV9</accession>
<dbReference type="PANTHER" id="PTHR35201">
    <property type="entry name" value="TERPENE SYNTHASE"/>
    <property type="match status" value="1"/>
</dbReference>
<dbReference type="GO" id="GO:0010333">
    <property type="term" value="F:terpene synthase activity"/>
    <property type="evidence" value="ECO:0007669"/>
    <property type="project" value="InterPro"/>
</dbReference>